<dbReference type="EMBL" id="CP026245">
    <property type="protein sequence ID" value="AWO98421.1"/>
    <property type="molecule type" value="Genomic_DNA"/>
</dbReference>
<proteinExistence type="predicted"/>
<name>A0A2U9B3T4_SCOMX</name>
<gene>
    <name evidence="1" type="ORF">SMAX5B_021322</name>
</gene>
<accession>A0A2U9B3T4</accession>
<dbReference type="Proteomes" id="UP000246464">
    <property type="component" value="Chromosome 3"/>
</dbReference>
<sequence>MEGRISILYQIQDSERLMDTNIFAPAHTDISCASTSCHAAYSLPPPVITPEALLFTDNAAASTLPADTPAAVHEDPWL</sequence>
<keyword evidence="2" id="KW-1185">Reference proteome</keyword>
<dbReference type="AlphaFoldDB" id="A0A2U9B3T4"/>
<protein>
    <submittedName>
        <fullName evidence="1">Uncharacterized protein</fullName>
    </submittedName>
</protein>
<evidence type="ECO:0000313" key="2">
    <source>
        <dbReference type="Proteomes" id="UP000246464"/>
    </source>
</evidence>
<organism evidence="1 2">
    <name type="scientific">Scophthalmus maximus</name>
    <name type="common">Turbot</name>
    <name type="synonym">Psetta maxima</name>
    <dbReference type="NCBI Taxonomy" id="52904"/>
    <lineage>
        <taxon>Eukaryota</taxon>
        <taxon>Metazoa</taxon>
        <taxon>Chordata</taxon>
        <taxon>Craniata</taxon>
        <taxon>Vertebrata</taxon>
        <taxon>Euteleostomi</taxon>
        <taxon>Actinopterygii</taxon>
        <taxon>Neopterygii</taxon>
        <taxon>Teleostei</taxon>
        <taxon>Neoteleostei</taxon>
        <taxon>Acanthomorphata</taxon>
        <taxon>Carangaria</taxon>
        <taxon>Pleuronectiformes</taxon>
        <taxon>Pleuronectoidei</taxon>
        <taxon>Scophthalmidae</taxon>
        <taxon>Scophthalmus</taxon>
    </lineage>
</organism>
<evidence type="ECO:0000313" key="1">
    <source>
        <dbReference type="EMBL" id="AWO98421.1"/>
    </source>
</evidence>
<reference evidence="1 2" key="1">
    <citation type="submission" date="2017-12" db="EMBL/GenBank/DDBJ databases">
        <title>Integrating genomic resources of turbot (Scophthalmus maximus) in depth evaluation of genetic and physical mapping variation across individuals.</title>
        <authorList>
            <person name="Martinez P."/>
        </authorList>
    </citation>
    <scope>NUCLEOTIDE SEQUENCE [LARGE SCALE GENOMIC DNA]</scope>
</reference>